<keyword evidence="7" id="KW-1185">Reference proteome</keyword>
<dbReference type="Gene3D" id="3.90.1720.10">
    <property type="entry name" value="endopeptidase domain like (from Nostoc punctiforme)"/>
    <property type="match status" value="1"/>
</dbReference>
<dbReference type="InterPro" id="IPR007921">
    <property type="entry name" value="CHAP_dom"/>
</dbReference>
<accession>A0A1E8F0R8</accession>
<reference evidence="6 7" key="1">
    <citation type="submission" date="2016-06" db="EMBL/GenBank/DDBJ databases">
        <title>Genome sequence of Clostridium acetireducens DSM 10703.</title>
        <authorList>
            <person name="Poehlein A."/>
            <person name="Fluechter S."/>
            <person name="Duerre P."/>
            <person name="Daniel R."/>
        </authorList>
    </citation>
    <scope>NUCLEOTIDE SEQUENCE [LARGE SCALE GENOMIC DNA]</scope>
    <source>
        <strain evidence="6 7">DSM 10703</strain>
    </source>
</reference>
<proteinExistence type="predicted"/>
<comment type="caution">
    <text evidence="6">The sequence shown here is derived from an EMBL/GenBank/DDBJ whole genome shotgun (WGS) entry which is preliminary data.</text>
</comment>
<dbReference type="SMART" id="SM00287">
    <property type="entry name" value="SH3b"/>
    <property type="match status" value="3"/>
</dbReference>
<protein>
    <recommendedName>
        <fullName evidence="2">N-acetylmuramoyl-L-alanine amidase</fullName>
        <ecNumber evidence="2">3.5.1.28</ecNumber>
    </recommendedName>
</protein>
<evidence type="ECO:0000259" key="4">
    <source>
        <dbReference type="PROSITE" id="PS50911"/>
    </source>
</evidence>
<feature type="region of interest" description="Disordered" evidence="3">
    <location>
        <begin position="176"/>
        <end position="195"/>
    </location>
</feature>
<dbReference type="GO" id="GO:0008745">
    <property type="term" value="F:N-acetylmuramoyl-L-alanine amidase activity"/>
    <property type="evidence" value="ECO:0007669"/>
    <property type="project" value="UniProtKB-EC"/>
</dbReference>
<dbReference type="InterPro" id="IPR052354">
    <property type="entry name" value="Cell_Wall_Dynamics_Protein"/>
</dbReference>
<dbReference type="Proteomes" id="UP000175744">
    <property type="component" value="Unassembled WGS sequence"/>
</dbReference>
<dbReference type="EC" id="3.5.1.28" evidence="2"/>
<evidence type="ECO:0000256" key="3">
    <source>
        <dbReference type="SAM" id="MobiDB-lite"/>
    </source>
</evidence>
<evidence type="ECO:0000313" key="6">
    <source>
        <dbReference type="EMBL" id="OFI07016.1"/>
    </source>
</evidence>
<comment type="catalytic activity">
    <reaction evidence="1">
        <text>Hydrolyzes the link between N-acetylmuramoyl residues and L-amino acid residues in certain cell-wall glycopeptides.</text>
        <dbReference type="EC" id="3.5.1.28"/>
    </reaction>
</comment>
<dbReference type="STRING" id="1121290.CLAOCE_06020"/>
<dbReference type="EMBL" id="LZFO01000006">
    <property type="protein sequence ID" value="OFI07016.1"/>
    <property type="molecule type" value="Genomic_DNA"/>
</dbReference>
<dbReference type="InterPro" id="IPR003646">
    <property type="entry name" value="SH3-like_bac-type"/>
</dbReference>
<gene>
    <name evidence="6" type="primary">bcn</name>
    <name evidence="6" type="ORF">CLOACE_06020</name>
</gene>
<dbReference type="PANTHER" id="PTHR34408">
    <property type="entry name" value="FAMILY PROTEIN, PUTATIVE-RELATED"/>
    <property type="match status" value="1"/>
</dbReference>
<feature type="domain" description="SH3b" evidence="5">
    <location>
        <begin position="370"/>
        <end position="433"/>
    </location>
</feature>
<dbReference type="PROSITE" id="PS51781">
    <property type="entry name" value="SH3B"/>
    <property type="match status" value="3"/>
</dbReference>
<dbReference type="Pfam" id="PF08239">
    <property type="entry name" value="SH3_3"/>
    <property type="match status" value="3"/>
</dbReference>
<feature type="domain" description="SH3b" evidence="5">
    <location>
        <begin position="287"/>
        <end position="353"/>
    </location>
</feature>
<dbReference type="AlphaFoldDB" id="A0A1E8F0R8"/>
<dbReference type="Gene3D" id="2.30.30.40">
    <property type="entry name" value="SH3 Domains"/>
    <property type="match status" value="3"/>
</dbReference>
<dbReference type="OrthoDB" id="1884925at2"/>
<organism evidence="6 7">
    <name type="scientific">Clostridium acetireducens DSM 10703</name>
    <dbReference type="NCBI Taxonomy" id="1121290"/>
    <lineage>
        <taxon>Bacteria</taxon>
        <taxon>Bacillati</taxon>
        <taxon>Bacillota</taxon>
        <taxon>Clostridia</taxon>
        <taxon>Eubacteriales</taxon>
        <taxon>Clostridiaceae</taxon>
        <taxon>Clostridium</taxon>
    </lineage>
</organism>
<dbReference type="SUPFAM" id="SSF54001">
    <property type="entry name" value="Cysteine proteinases"/>
    <property type="match status" value="1"/>
</dbReference>
<feature type="domain" description="SH3b" evidence="5">
    <location>
        <begin position="200"/>
        <end position="263"/>
    </location>
</feature>
<dbReference type="Pfam" id="PF05257">
    <property type="entry name" value="CHAP"/>
    <property type="match status" value="1"/>
</dbReference>
<dbReference type="PROSITE" id="PS50911">
    <property type="entry name" value="CHAP"/>
    <property type="match status" value="1"/>
</dbReference>
<dbReference type="PANTHER" id="PTHR34408:SF1">
    <property type="entry name" value="GLYCOSYL HYDROLASE FAMILY 19 DOMAIN-CONTAINING PROTEIN HI_1415"/>
    <property type="match status" value="1"/>
</dbReference>
<evidence type="ECO:0000313" key="7">
    <source>
        <dbReference type="Proteomes" id="UP000175744"/>
    </source>
</evidence>
<dbReference type="RefSeq" id="WP_070109564.1">
    <property type="nucleotide sequence ID" value="NZ_LZFO01000006.1"/>
</dbReference>
<sequence length="433" mass="47850">MKKTKGLLISAVLSASVIGSQHGISNVVKASQVSIIPNVQSNAYNTNNIFTKCGYKGQCTWFTYGRVTEKLGINLPSEFYGNAVEWWYANAKSNVYSYGSEPKENSIAVWGGGNLGYGHVGFVEKVEGNTVYLNEGNFNIRKAYDGNIKALSKESMEKRGNLYLKGYIYLSNNSQSSNNSSKYTQTNNNSNSDLNNYNVMMSGRVNVNSSLNVRNGASVSYNIIGSLKNNDKVYILGESNGWYKIKYNNSIGYISSRYVNTNNNSYNNTSSKTTSEQNSNENFSNESFKGIITLKNSGSYLNVRNSPNTSSSVIGSLKHGSVVQVLGKLNNWYKIKYNNSTAYISSQYVNSATNTNINTTVNVNTNYSNNKYGVVTLRNKNSRLNVRDNSSISGKVICSIPCGTKVQILGTYNGWYKIKYGYITGFASTTYIK</sequence>
<feature type="domain" description="Peptidase C51" evidence="4">
    <location>
        <begin position="34"/>
        <end position="165"/>
    </location>
</feature>
<evidence type="ECO:0000256" key="2">
    <source>
        <dbReference type="ARBA" id="ARBA00011901"/>
    </source>
</evidence>
<name>A0A1E8F0R8_9CLOT</name>
<dbReference type="InterPro" id="IPR038765">
    <property type="entry name" value="Papain-like_cys_pep_sf"/>
</dbReference>
<evidence type="ECO:0000259" key="5">
    <source>
        <dbReference type="PROSITE" id="PS51781"/>
    </source>
</evidence>
<evidence type="ECO:0000256" key="1">
    <source>
        <dbReference type="ARBA" id="ARBA00001561"/>
    </source>
</evidence>
<dbReference type="PATRIC" id="fig|1121290.3.peg.614"/>